<dbReference type="PANTHER" id="PTHR31356:SF66">
    <property type="entry name" value="CATALASE-PEROXIDASE"/>
    <property type="match status" value="1"/>
</dbReference>
<feature type="domain" description="Plant heme peroxidase family profile" evidence="4">
    <location>
        <begin position="57"/>
        <end position="200"/>
    </location>
</feature>
<dbReference type="GO" id="GO:0020037">
    <property type="term" value="F:heme binding"/>
    <property type="evidence" value="ECO:0007669"/>
    <property type="project" value="InterPro"/>
</dbReference>
<reference evidence="5" key="1">
    <citation type="submission" date="2021-01" db="EMBL/GenBank/DDBJ databases">
        <authorList>
            <person name="Corre E."/>
            <person name="Pelletier E."/>
            <person name="Niang G."/>
            <person name="Scheremetjew M."/>
            <person name="Finn R."/>
            <person name="Kale V."/>
            <person name="Holt S."/>
            <person name="Cochrane G."/>
            <person name="Meng A."/>
            <person name="Brown T."/>
            <person name="Cohen L."/>
        </authorList>
    </citation>
    <scope>NUCLEOTIDE SEQUENCE</scope>
    <source>
        <strain evidence="5">CCMP147</strain>
    </source>
</reference>
<dbReference type="Pfam" id="PF00141">
    <property type="entry name" value="peroxidase"/>
    <property type="match status" value="1"/>
</dbReference>
<keyword evidence="1" id="KW-0560">Oxidoreductase</keyword>
<sequence length="417" mass="45753">MSQPACGLSAVELHRSLFEPSWYNSLLQEQQVAYACAAEKVYNLIDSGTDSNSDDSYQGFAPLLLRSSFHSSGSYDHGSGTGGSNGGTIFHSAELEDSQNGCISTATDKLYELFHGSSSIPLADTVVIAGVVALDTMNFPRMDLIQMSGGRFDLTNIAFRDRLPSPDDNPMQQFMEQYNLDTDELVALIGGGHEFGAAHGLCSGYVGQWTTSPLSWSENEFFPDLVKDDWEWYEVCTYEDGISSFTVIPDPFANGLPEEEEEEEHGEDHDVCAVASNQEPKICEEQAVRLCSIPDGSSYSPDNPPCSPLIMRLKSDFFLKADPELLPSAEKFAVDSNLLAEKFGIAYHKLTHNGLGRCGLSGHGCGRGFDCSHKINKSTGRYKFSACVGSRNNVFGGRRKGGQGGERRRKRRQQQRN</sequence>
<evidence type="ECO:0000256" key="1">
    <source>
        <dbReference type="ARBA" id="ARBA00023002"/>
    </source>
</evidence>
<dbReference type="AlphaFoldDB" id="A0A7R9VZ26"/>
<evidence type="ECO:0000313" key="5">
    <source>
        <dbReference type="EMBL" id="CAD8308598.1"/>
    </source>
</evidence>
<organism evidence="5">
    <name type="scientific">Pseudictyota dubia</name>
    <dbReference type="NCBI Taxonomy" id="2749911"/>
    <lineage>
        <taxon>Eukaryota</taxon>
        <taxon>Sar</taxon>
        <taxon>Stramenopiles</taxon>
        <taxon>Ochrophyta</taxon>
        <taxon>Bacillariophyta</taxon>
        <taxon>Mediophyceae</taxon>
        <taxon>Biddulphiophycidae</taxon>
        <taxon>Eupodiscales</taxon>
        <taxon>Odontellaceae</taxon>
        <taxon>Pseudictyota</taxon>
    </lineage>
</organism>
<dbReference type="InterPro" id="IPR002207">
    <property type="entry name" value="Peroxidase_I"/>
</dbReference>
<evidence type="ECO:0000256" key="3">
    <source>
        <dbReference type="SAM" id="MobiDB-lite"/>
    </source>
</evidence>
<dbReference type="InterPro" id="IPR002016">
    <property type="entry name" value="Haem_peroxidase"/>
</dbReference>
<comment type="similarity">
    <text evidence="2">Belongs to the peroxidase family.</text>
</comment>
<gene>
    <name evidence="5" type="ORF">TDUB1175_LOCUS8936</name>
</gene>
<dbReference type="SUPFAM" id="SSF48113">
    <property type="entry name" value="Heme-dependent peroxidases"/>
    <property type="match status" value="1"/>
</dbReference>
<dbReference type="GO" id="GO:0000302">
    <property type="term" value="P:response to reactive oxygen species"/>
    <property type="evidence" value="ECO:0007669"/>
    <property type="project" value="TreeGrafter"/>
</dbReference>
<name>A0A7R9VZ26_9STRA</name>
<dbReference type="CDD" id="cd00314">
    <property type="entry name" value="plant_peroxidase_like"/>
    <property type="match status" value="1"/>
</dbReference>
<dbReference type="PANTHER" id="PTHR31356">
    <property type="entry name" value="THYLAKOID LUMENAL 29 KDA PROTEIN, CHLOROPLASTIC-RELATED"/>
    <property type="match status" value="1"/>
</dbReference>
<dbReference type="GO" id="GO:0004601">
    <property type="term" value="F:peroxidase activity"/>
    <property type="evidence" value="ECO:0007669"/>
    <property type="project" value="InterPro"/>
</dbReference>
<dbReference type="GO" id="GO:0034599">
    <property type="term" value="P:cellular response to oxidative stress"/>
    <property type="evidence" value="ECO:0007669"/>
    <property type="project" value="InterPro"/>
</dbReference>
<dbReference type="Gene3D" id="1.10.520.10">
    <property type="match status" value="1"/>
</dbReference>
<feature type="compositionally biased region" description="Basic residues" evidence="3">
    <location>
        <begin position="397"/>
        <end position="417"/>
    </location>
</feature>
<proteinExistence type="inferred from homology"/>
<dbReference type="InterPro" id="IPR010255">
    <property type="entry name" value="Haem_peroxidase_sf"/>
</dbReference>
<feature type="region of interest" description="Disordered" evidence="3">
    <location>
        <begin position="395"/>
        <end position="417"/>
    </location>
</feature>
<protein>
    <recommendedName>
        <fullName evidence="4">Plant heme peroxidase family profile domain-containing protein</fullName>
    </recommendedName>
</protein>
<evidence type="ECO:0000256" key="2">
    <source>
        <dbReference type="RuleBase" id="RU004241"/>
    </source>
</evidence>
<accession>A0A7R9VZ26</accession>
<dbReference type="GO" id="GO:0042744">
    <property type="term" value="P:hydrogen peroxide catabolic process"/>
    <property type="evidence" value="ECO:0007669"/>
    <property type="project" value="TreeGrafter"/>
</dbReference>
<dbReference type="PRINTS" id="PR00459">
    <property type="entry name" value="ASPEROXIDASE"/>
</dbReference>
<dbReference type="EMBL" id="HBED01017826">
    <property type="protein sequence ID" value="CAD8308598.1"/>
    <property type="molecule type" value="Transcribed_RNA"/>
</dbReference>
<evidence type="ECO:0000259" key="4">
    <source>
        <dbReference type="Pfam" id="PF00141"/>
    </source>
</evidence>
<dbReference type="Gene3D" id="1.10.420.10">
    <property type="entry name" value="Peroxidase, domain 2"/>
    <property type="match status" value="1"/>
</dbReference>
<dbReference type="PRINTS" id="PR00458">
    <property type="entry name" value="PEROXIDASE"/>
</dbReference>
<dbReference type="InterPro" id="IPR044831">
    <property type="entry name" value="Ccp1-like"/>
</dbReference>